<dbReference type="RefSeq" id="WP_085415971.1">
    <property type="nucleotide sequence ID" value="NZ_CAUJPY010000003.1"/>
</dbReference>
<evidence type="ECO:0000313" key="7">
    <source>
        <dbReference type="Proteomes" id="UP000279284"/>
    </source>
</evidence>
<comment type="similarity">
    <text evidence="2 4">Belongs to the bacterial solute-binding protein 3 family.</text>
</comment>
<organism evidence="6 7">
    <name type="scientific">Neisseria canis</name>
    <dbReference type="NCBI Taxonomy" id="493"/>
    <lineage>
        <taxon>Bacteria</taxon>
        <taxon>Pseudomonadati</taxon>
        <taxon>Pseudomonadota</taxon>
        <taxon>Betaproteobacteria</taxon>
        <taxon>Neisseriales</taxon>
        <taxon>Neisseriaceae</taxon>
        <taxon>Neisseria</taxon>
    </lineage>
</organism>
<dbReference type="InterPro" id="IPR018313">
    <property type="entry name" value="SBP_3_CS"/>
</dbReference>
<dbReference type="SUPFAM" id="SSF53850">
    <property type="entry name" value="Periplasmic binding protein-like II"/>
    <property type="match status" value="1"/>
</dbReference>
<dbReference type="AlphaFoldDB" id="A0A448D947"/>
<dbReference type="KEGG" id="nci:NCTC10296_01572"/>
<evidence type="ECO:0000313" key="6">
    <source>
        <dbReference type="EMBL" id="VEF02010.1"/>
    </source>
</evidence>
<dbReference type="Proteomes" id="UP000279284">
    <property type="component" value="Chromosome"/>
</dbReference>
<dbReference type="InterPro" id="IPR001638">
    <property type="entry name" value="Solute-binding_3/MltF_N"/>
</dbReference>
<dbReference type="CDD" id="cd13711">
    <property type="entry name" value="PBP2_Ngo0372_TcyA"/>
    <property type="match status" value="1"/>
</dbReference>
<evidence type="ECO:0000259" key="5">
    <source>
        <dbReference type="SMART" id="SM00062"/>
    </source>
</evidence>
<keyword evidence="3" id="KW-0732">Signal</keyword>
<dbReference type="PANTHER" id="PTHR35936:SF35">
    <property type="entry name" value="L-CYSTINE-BINDING PROTEIN TCYJ"/>
    <property type="match status" value="1"/>
</dbReference>
<dbReference type="STRING" id="493.BWD07_03445"/>
<evidence type="ECO:0000256" key="3">
    <source>
        <dbReference type="ARBA" id="ARBA00022729"/>
    </source>
</evidence>
<accession>A0A448D947</accession>
<feature type="domain" description="Solute-binding protein family 3/N-terminal" evidence="5">
    <location>
        <begin position="47"/>
        <end position="269"/>
    </location>
</feature>
<dbReference type="OrthoDB" id="368476at2"/>
<protein>
    <submittedName>
        <fullName evidence="6">ABC transporter periplasmic binding protein, amino acid</fullName>
    </submittedName>
</protein>
<dbReference type="PANTHER" id="PTHR35936">
    <property type="entry name" value="MEMBRANE-BOUND LYTIC MUREIN TRANSGLYCOSYLASE F"/>
    <property type="match status" value="1"/>
</dbReference>
<proteinExistence type="inferred from homology"/>
<dbReference type="PROSITE" id="PS51257">
    <property type="entry name" value="PROKAR_LIPOPROTEIN"/>
    <property type="match status" value="1"/>
</dbReference>
<comment type="subcellular location">
    <subcellularLocation>
        <location evidence="1">Cell envelope</location>
    </subcellularLocation>
</comment>
<reference evidence="6 7" key="1">
    <citation type="submission" date="2018-12" db="EMBL/GenBank/DDBJ databases">
        <authorList>
            <consortium name="Pathogen Informatics"/>
        </authorList>
    </citation>
    <scope>NUCLEOTIDE SEQUENCE [LARGE SCALE GENOMIC DNA]</scope>
    <source>
        <strain evidence="6 7">NCTC10296</strain>
    </source>
</reference>
<dbReference type="Gene3D" id="3.40.190.10">
    <property type="entry name" value="Periplasmic binding protein-like II"/>
    <property type="match status" value="2"/>
</dbReference>
<gene>
    <name evidence="6" type="primary">tcyA</name>
    <name evidence="6" type="ORF">NCTC10296_01572</name>
</gene>
<dbReference type="EMBL" id="LR134313">
    <property type="protein sequence ID" value="VEF02010.1"/>
    <property type="molecule type" value="Genomic_DNA"/>
</dbReference>
<keyword evidence="7" id="KW-1185">Reference proteome</keyword>
<dbReference type="GO" id="GO:0030313">
    <property type="term" value="C:cell envelope"/>
    <property type="evidence" value="ECO:0007669"/>
    <property type="project" value="UniProtKB-SubCell"/>
</dbReference>
<evidence type="ECO:0000256" key="2">
    <source>
        <dbReference type="ARBA" id="ARBA00010333"/>
    </source>
</evidence>
<sequence>MLKQFALAATVALALGACGKSDTNRAASGTQVGADAPLIDRINGKGTITVGTEGTYAPFTYHDESGKLTGYDVEVTRAVAEKLGVKVDFKETQWDAMLAGLDAKRFDIVANQVSLTTPERQAKYDKSEPYSWSGPAALARKDDARVKSWADIKGLDAAQSLTSNYREMAEKYGAKITGVDGMAQAIELVKQKRVDLTLNDHLAMLDYLKKHTDSGLEIKLVADAGELRGSGLIFRKGEDAAVAKVNEAMVELQKDGTLKKLSEQFFGEDISVK</sequence>
<dbReference type="PROSITE" id="PS01039">
    <property type="entry name" value="SBP_BACTERIAL_3"/>
    <property type="match status" value="1"/>
</dbReference>
<evidence type="ECO:0000256" key="4">
    <source>
        <dbReference type="RuleBase" id="RU003744"/>
    </source>
</evidence>
<evidence type="ECO:0000256" key="1">
    <source>
        <dbReference type="ARBA" id="ARBA00004196"/>
    </source>
</evidence>
<name>A0A448D947_9NEIS</name>
<dbReference type="Pfam" id="PF00497">
    <property type="entry name" value="SBP_bac_3"/>
    <property type="match status" value="1"/>
</dbReference>
<dbReference type="SMART" id="SM00062">
    <property type="entry name" value="PBPb"/>
    <property type="match status" value="1"/>
</dbReference>